<feature type="compositionally biased region" description="Basic and acidic residues" evidence="1">
    <location>
        <begin position="342"/>
        <end position="362"/>
    </location>
</feature>
<feature type="region of interest" description="Disordered" evidence="1">
    <location>
        <begin position="304"/>
        <end position="447"/>
    </location>
</feature>
<organism evidence="2 3">
    <name type="scientific">Acanthosepion pharaonis</name>
    <name type="common">Pharaoh cuttlefish</name>
    <name type="synonym">Sepia pharaonis</name>
    <dbReference type="NCBI Taxonomy" id="158019"/>
    <lineage>
        <taxon>Eukaryota</taxon>
        <taxon>Metazoa</taxon>
        <taxon>Spiralia</taxon>
        <taxon>Lophotrochozoa</taxon>
        <taxon>Mollusca</taxon>
        <taxon>Cephalopoda</taxon>
        <taxon>Coleoidea</taxon>
        <taxon>Decapodiformes</taxon>
        <taxon>Sepiida</taxon>
        <taxon>Sepiina</taxon>
        <taxon>Sepiidae</taxon>
        <taxon>Acanthosepion</taxon>
    </lineage>
</organism>
<evidence type="ECO:0000256" key="1">
    <source>
        <dbReference type="SAM" id="MobiDB-lite"/>
    </source>
</evidence>
<gene>
    <name evidence="2" type="ORF">SPHA_64317</name>
</gene>
<feature type="region of interest" description="Disordered" evidence="1">
    <location>
        <begin position="96"/>
        <end position="148"/>
    </location>
</feature>
<feature type="compositionally biased region" description="Polar residues" evidence="1">
    <location>
        <begin position="96"/>
        <end position="108"/>
    </location>
</feature>
<evidence type="ECO:0000313" key="3">
    <source>
        <dbReference type="Proteomes" id="UP000597762"/>
    </source>
</evidence>
<protein>
    <submittedName>
        <fullName evidence="2">Uncharacterized protein</fullName>
    </submittedName>
</protein>
<reference evidence="2" key="1">
    <citation type="submission" date="2021-01" db="EMBL/GenBank/DDBJ databases">
        <authorList>
            <person name="Li R."/>
            <person name="Bekaert M."/>
        </authorList>
    </citation>
    <scope>NUCLEOTIDE SEQUENCE</scope>
    <source>
        <strain evidence="2">Farmed</strain>
    </source>
</reference>
<sequence>MQGVRLRQTKAFLRDLRMPLKAGIQGSGYAPSSRRTNRVVEGLVSIDRSVVAALRHDTPSLNSSGLRAIPFVSTLHGVRKSSATAKSFRLSRISNQVADAQTPHSRATTAEVADAHGNDGATDADHDVQPPPSDNDARMAGSSGTKRDAFSVFARRQRRTAARSSEHANRCSDPAVPLVLDGIAVATADVTRVPIELTSGKDQKATSLRTLGRHKPVITVVTFRHLSRNGALRSERIDGPRFRGPYSPKIDGPLSSPLDTWCYCLTDVARPSQTSPARHGPWRRVERGLQSAGARALALVRGLLSDPSPFTGFDDTERRRSRRRPETGTNETPAHRRRRRPRPTEKKTEAGGEEERRRREAKPPTTGRKPKVPDRIRYRQTKLTPTATDGCRPAPDQRAPNADKGVSPAYATPPVSPHRVGLESSSTGSSFPAGSFQARSLGCGFAR</sequence>
<comment type="caution">
    <text evidence="2">The sequence shown here is derived from an EMBL/GenBank/DDBJ whole genome shotgun (WGS) entry which is preliminary data.</text>
</comment>
<keyword evidence="3" id="KW-1185">Reference proteome</keyword>
<evidence type="ECO:0000313" key="2">
    <source>
        <dbReference type="EMBL" id="CAE1313185.1"/>
    </source>
</evidence>
<feature type="compositionally biased region" description="Low complexity" evidence="1">
    <location>
        <begin position="424"/>
        <end position="436"/>
    </location>
</feature>
<accession>A0A812DZC4</accession>
<name>A0A812DZC4_ACAPH</name>
<feature type="compositionally biased region" description="Basic and acidic residues" evidence="1">
    <location>
        <begin position="113"/>
        <end position="128"/>
    </location>
</feature>
<dbReference type="AlphaFoldDB" id="A0A812DZC4"/>
<dbReference type="Proteomes" id="UP000597762">
    <property type="component" value="Unassembled WGS sequence"/>
</dbReference>
<proteinExistence type="predicted"/>
<dbReference type="EMBL" id="CAHIKZ030004627">
    <property type="protein sequence ID" value="CAE1313185.1"/>
    <property type="molecule type" value="Genomic_DNA"/>
</dbReference>